<feature type="compositionally biased region" description="Basic and acidic residues" evidence="2">
    <location>
        <begin position="581"/>
        <end position="595"/>
    </location>
</feature>
<feature type="compositionally biased region" description="Basic and acidic residues" evidence="2">
    <location>
        <begin position="442"/>
        <end position="565"/>
    </location>
</feature>
<dbReference type="Gene3D" id="1.25.40.10">
    <property type="entry name" value="Tetratricopeptide repeat domain"/>
    <property type="match status" value="1"/>
</dbReference>
<organism evidence="5 6">
    <name type="scientific">Sulfurimonas denitrificans (strain ATCC 33889 / DSM 1251)</name>
    <name type="common">Thiomicrospira denitrificans (strain ATCC 33889 / DSM 1251)</name>
    <dbReference type="NCBI Taxonomy" id="326298"/>
    <lineage>
        <taxon>Bacteria</taxon>
        <taxon>Pseudomonadati</taxon>
        <taxon>Campylobacterota</taxon>
        <taxon>Epsilonproteobacteria</taxon>
        <taxon>Campylobacterales</taxon>
        <taxon>Sulfurimonadaceae</taxon>
        <taxon>Sulfurimonas</taxon>
    </lineage>
</organism>
<dbReference type="AlphaFoldDB" id="Q30SU5"/>
<protein>
    <submittedName>
        <fullName evidence="5">von Willebrand factor, type A</fullName>
    </submittedName>
</protein>
<dbReference type="PROSITE" id="PS50234">
    <property type="entry name" value="VWFA"/>
    <property type="match status" value="1"/>
</dbReference>
<dbReference type="InterPro" id="IPR050768">
    <property type="entry name" value="UPF0353/GerABKA_families"/>
</dbReference>
<dbReference type="STRING" id="326298.Suden_0657"/>
<evidence type="ECO:0000313" key="5">
    <source>
        <dbReference type="EMBL" id="ABB43936.1"/>
    </source>
</evidence>
<dbReference type="PANTHER" id="PTHR22550:SF14">
    <property type="entry name" value="VWFA DOMAIN-CONTAINING PROTEIN"/>
    <property type="match status" value="1"/>
</dbReference>
<dbReference type="SUPFAM" id="SSF53300">
    <property type="entry name" value="vWA-like"/>
    <property type="match status" value="1"/>
</dbReference>
<reference evidence="5 6" key="1">
    <citation type="journal article" date="2008" name="Appl. Environ. Microbiol.">
        <title>Genome of the epsilonproteobacterial chemolithoautotroph Sulfurimonas denitrificans.</title>
        <authorList>
            <person name="Sievert S.M."/>
            <person name="Scott K.M."/>
            <person name="Klotz M.G."/>
            <person name="Chain P.S.G."/>
            <person name="Hauser L.J."/>
            <person name="Hemp J."/>
            <person name="Huegler M."/>
            <person name="Land M."/>
            <person name="Lapidus A."/>
            <person name="Larimer F.W."/>
            <person name="Lucas S."/>
            <person name="Malfatti S.A."/>
            <person name="Meyer F."/>
            <person name="Paulsen I.T."/>
            <person name="Ren Q."/>
            <person name="Simon J."/>
            <person name="Bailey K."/>
            <person name="Diaz E."/>
            <person name="Fitzpatrick K.A."/>
            <person name="Glover B."/>
            <person name="Gwatney N."/>
            <person name="Korajkic A."/>
            <person name="Long A."/>
            <person name="Mobberley J.M."/>
            <person name="Pantry S.N."/>
            <person name="Pazder G."/>
            <person name="Peterson S."/>
            <person name="Quintanilla J.D."/>
            <person name="Sprinkle R."/>
            <person name="Stephens J."/>
            <person name="Thomas P."/>
            <person name="Vaughn R."/>
            <person name="Weber M.J."/>
            <person name="Wooten L.L."/>
        </authorList>
    </citation>
    <scope>NUCLEOTIDE SEQUENCE [LARGE SCALE GENOMIC DNA]</scope>
    <source>
        <strain evidence="6">ATCC 33889 / DSM 1251</strain>
    </source>
</reference>
<dbReference type="Pfam" id="PF13519">
    <property type="entry name" value="VWA_2"/>
    <property type="match status" value="1"/>
</dbReference>
<dbReference type="HOGENOM" id="CLU_032390_0_0_7"/>
<proteinExistence type="predicted"/>
<dbReference type="eggNOG" id="COG0457">
    <property type="taxonomic scope" value="Bacteria"/>
</dbReference>
<dbReference type="eggNOG" id="COG2304">
    <property type="taxonomic scope" value="Bacteria"/>
</dbReference>
<dbReference type="PROSITE" id="PS50005">
    <property type="entry name" value="TPR"/>
    <property type="match status" value="2"/>
</dbReference>
<dbReference type="Proteomes" id="UP000002714">
    <property type="component" value="Chromosome"/>
</dbReference>
<dbReference type="InterPro" id="IPR036465">
    <property type="entry name" value="vWFA_dom_sf"/>
</dbReference>
<dbReference type="InterPro" id="IPR011990">
    <property type="entry name" value="TPR-like_helical_dom_sf"/>
</dbReference>
<keyword evidence="3" id="KW-1133">Transmembrane helix</keyword>
<dbReference type="KEGG" id="tdn:Suden_0657"/>
<sequence>MSFLHPEFLYYMLPPLFILFALLLTQKEVSEQFFSQEVMDRLRVHSNTLTPKARNALFFLIGFLIIIALAQPVIKEAKTLIKAKSADIMIALDISDSMLAEDVYPKRLESAKRKALAFLKEAKDERVGVVAFAKDSYLVSPLSFDKHSVSFLLEQLDTTSITEQGSDFLSVIGAVEKIQKDEKKKVLLILSDGGDKSDFSEEIALAKKSGITIFILGIATKQGAPIKREDGTFIKYNDEIIISKLNENIASLATKTGGVYIESTTSLEDIKRVIKEIERVGEKKELKSQEIQKSEPLFYYPLSLALLLLLIAMSSFGRKNSLHVSVFLLLALSLHQDAQAGIFDFMDLKKAKEAYNGANYEESAKLYDEYAQKSKSPQSYYNSANAYYKQQKYKEAIEAYNKATFDDESQRAKKLSNLGNAYAKDGDLQKAIDSYKESLKIEDDKETRENLSEVEKFLKEQEQKKEQENQQNKDKNREEKDKQEEKEDKQKESSKEKNQDKDQSKEEKKDSKEQSDKEQEENDKKAKEQEAKESQKGESKDDLKDKDSHVSDKKESQMSEAEEQKWINQLKQNSSSYLYKLSDDEKKLSKDEKPW</sequence>
<dbReference type="Gene3D" id="3.40.50.410">
    <property type="entry name" value="von Willebrand factor, type A domain"/>
    <property type="match status" value="1"/>
</dbReference>
<feature type="compositionally biased region" description="Polar residues" evidence="2">
    <location>
        <begin position="566"/>
        <end position="576"/>
    </location>
</feature>
<dbReference type="SMART" id="SM00327">
    <property type="entry name" value="VWA"/>
    <property type="match status" value="1"/>
</dbReference>
<evidence type="ECO:0000256" key="3">
    <source>
        <dbReference type="SAM" id="Phobius"/>
    </source>
</evidence>
<keyword evidence="6" id="KW-1185">Reference proteome</keyword>
<feature type="repeat" description="TPR" evidence="1">
    <location>
        <begin position="412"/>
        <end position="445"/>
    </location>
</feature>
<name>Q30SU5_SULDN</name>
<feature type="transmembrane region" description="Helical" evidence="3">
    <location>
        <begin position="56"/>
        <end position="74"/>
    </location>
</feature>
<dbReference type="SMART" id="SM00028">
    <property type="entry name" value="TPR"/>
    <property type="match status" value="2"/>
</dbReference>
<feature type="repeat" description="TPR" evidence="1">
    <location>
        <begin position="377"/>
        <end position="410"/>
    </location>
</feature>
<dbReference type="SUPFAM" id="SSF48452">
    <property type="entry name" value="TPR-like"/>
    <property type="match status" value="1"/>
</dbReference>
<dbReference type="OrthoDB" id="9807628at2"/>
<feature type="region of interest" description="Disordered" evidence="2">
    <location>
        <begin position="442"/>
        <end position="595"/>
    </location>
</feature>
<dbReference type="InterPro" id="IPR002035">
    <property type="entry name" value="VWF_A"/>
</dbReference>
<feature type="transmembrane region" description="Helical" evidence="3">
    <location>
        <begin position="297"/>
        <end position="316"/>
    </location>
</feature>
<dbReference type="PROSITE" id="PS50293">
    <property type="entry name" value="TPR_REGION"/>
    <property type="match status" value="1"/>
</dbReference>
<evidence type="ECO:0000259" key="4">
    <source>
        <dbReference type="PROSITE" id="PS50234"/>
    </source>
</evidence>
<keyword evidence="1" id="KW-0802">TPR repeat</keyword>
<dbReference type="PANTHER" id="PTHR22550">
    <property type="entry name" value="SPORE GERMINATION PROTEIN"/>
    <property type="match status" value="1"/>
</dbReference>
<dbReference type="RefSeq" id="WP_011372290.1">
    <property type="nucleotide sequence ID" value="NC_007575.1"/>
</dbReference>
<evidence type="ECO:0000256" key="2">
    <source>
        <dbReference type="SAM" id="MobiDB-lite"/>
    </source>
</evidence>
<dbReference type="EMBL" id="CP000153">
    <property type="protein sequence ID" value="ABB43936.1"/>
    <property type="molecule type" value="Genomic_DNA"/>
</dbReference>
<keyword evidence="3" id="KW-0812">Transmembrane</keyword>
<keyword evidence="3" id="KW-0472">Membrane</keyword>
<feature type="domain" description="VWFA" evidence="4">
    <location>
        <begin position="87"/>
        <end position="277"/>
    </location>
</feature>
<evidence type="ECO:0000313" key="6">
    <source>
        <dbReference type="Proteomes" id="UP000002714"/>
    </source>
</evidence>
<gene>
    <name evidence="5" type="ordered locus">Suden_0657</name>
</gene>
<accession>Q30SU5</accession>
<evidence type="ECO:0000256" key="1">
    <source>
        <dbReference type="PROSITE-ProRule" id="PRU00339"/>
    </source>
</evidence>
<dbReference type="Pfam" id="PF00515">
    <property type="entry name" value="TPR_1"/>
    <property type="match status" value="2"/>
</dbReference>
<dbReference type="InterPro" id="IPR019734">
    <property type="entry name" value="TPR_rpt"/>
</dbReference>